<dbReference type="InParanoid" id="M4C2I7"/>
<name>M4C2I7_HYAAE</name>
<evidence type="ECO:0000313" key="2">
    <source>
        <dbReference type="Proteomes" id="UP000011713"/>
    </source>
</evidence>
<organism evidence="1 2">
    <name type="scientific">Hyaloperonospora arabidopsidis (strain Emoy2)</name>
    <name type="common">Downy mildew agent</name>
    <name type="synonym">Peronospora arabidopsidis</name>
    <dbReference type="NCBI Taxonomy" id="559515"/>
    <lineage>
        <taxon>Eukaryota</taxon>
        <taxon>Sar</taxon>
        <taxon>Stramenopiles</taxon>
        <taxon>Oomycota</taxon>
        <taxon>Peronosporomycetes</taxon>
        <taxon>Peronosporales</taxon>
        <taxon>Peronosporaceae</taxon>
        <taxon>Hyaloperonospora</taxon>
    </lineage>
</organism>
<dbReference type="Proteomes" id="UP000011713">
    <property type="component" value="Unassembled WGS sequence"/>
</dbReference>
<accession>M4C2I7</accession>
<reference evidence="2" key="1">
    <citation type="journal article" date="2010" name="Science">
        <title>Signatures of adaptation to obligate biotrophy in the Hyaloperonospora arabidopsidis genome.</title>
        <authorList>
            <person name="Baxter L."/>
            <person name="Tripathy S."/>
            <person name="Ishaque N."/>
            <person name="Boot N."/>
            <person name="Cabral A."/>
            <person name="Kemen E."/>
            <person name="Thines M."/>
            <person name="Ah-Fong A."/>
            <person name="Anderson R."/>
            <person name="Badejoko W."/>
            <person name="Bittner-Eddy P."/>
            <person name="Boore J.L."/>
            <person name="Chibucos M.C."/>
            <person name="Coates M."/>
            <person name="Dehal P."/>
            <person name="Delehaunty K."/>
            <person name="Dong S."/>
            <person name="Downton P."/>
            <person name="Dumas B."/>
            <person name="Fabro G."/>
            <person name="Fronick C."/>
            <person name="Fuerstenberg S.I."/>
            <person name="Fulton L."/>
            <person name="Gaulin E."/>
            <person name="Govers F."/>
            <person name="Hughes L."/>
            <person name="Humphray S."/>
            <person name="Jiang R.H."/>
            <person name="Judelson H."/>
            <person name="Kamoun S."/>
            <person name="Kyung K."/>
            <person name="Meijer H."/>
            <person name="Minx P."/>
            <person name="Morris P."/>
            <person name="Nelson J."/>
            <person name="Phuntumart V."/>
            <person name="Qutob D."/>
            <person name="Rehmany A."/>
            <person name="Rougon-Cardoso A."/>
            <person name="Ryden P."/>
            <person name="Torto-Alalibo T."/>
            <person name="Studholme D."/>
            <person name="Wang Y."/>
            <person name="Win J."/>
            <person name="Wood J."/>
            <person name="Clifton S.W."/>
            <person name="Rogers J."/>
            <person name="Van den Ackerveken G."/>
            <person name="Jones J.D."/>
            <person name="McDowell J.M."/>
            <person name="Beynon J."/>
            <person name="Tyler B.M."/>
        </authorList>
    </citation>
    <scope>NUCLEOTIDE SEQUENCE [LARGE SCALE GENOMIC DNA]</scope>
    <source>
        <strain evidence="2">Emoy2</strain>
    </source>
</reference>
<dbReference type="EnsemblProtists" id="HpaT813302">
    <property type="protein sequence ID" value="HpaP813302"/>
    <property type="gene ID" value="HpaG813302"/>
</dbReference>
<dbReference type="HOGENOM" id="CLU_2836713_0_0_1"/>
<dbReference type="VEuPathDB" id="FungiDB:HpaG813302"/>
<dbReference type="EMBL" id="JH598129">
    <property type="status" value="NOT_ANNOTATED_CDS"/>
    <property type="molecule type" value="Genomic_DNA"/>
</dbReference>
<keyword evidence="2" id="KW-1185">Reference proteome</keyword>
<evidence type="ECO:0000313" key="1">
    <source>
        <dbReference type="EnsemblProtists" id="HpaP813302"/>
    </source>
</evidence>
<reference evidence="1" key="2">
    <citation type="submission" date="2015-06" db="UniProtKB">
        <authorList>
            <consortium name="EnsemblProtists"/>
        </authorList>
    </citation>
    <scope>IDENTIFICATION</scope>
    <source>
        <strain evidence="1">Emoy2</strain>
    </source>
</reference>
<sequence length="76" mass="8712">MCHTFFNDLGLVARVIEPAIIELKRRCLPKAPGENRGSLLSCNGVPPLHDNLLKVNIKYEYCVRTNTIFSQYYSNR</sequence>
<proteinExistence type="predicted"/>
<dbReference type="AlphaFoldDB" id="M4C2I7"/>
<protein>
    <submittedName>
        <fullName evidence="1">Uncharacterized protein</fullName>
    </submittedName>
</protein>